<comment type="caution">
    <text evidence="1">The sequence shown here is derived from an EMBL/GenBank/DDBJ whole genome shotgun (WGS) entry which is preliminary data.</text>
</comment>
<reference evidence="1" key="1">
    <citation type="submission" date="2018-08" db="EMBL/GenBank/DDBJ databases">
        <title>Identification of Burkholderia cepacia strains that express a Burkholderia pseudomallei-like capsular polysaccharide.</title>
        <authorList>
            <person name="Burtnick M.N."/>
            <person name="Vongsouvath M."/>
            <person name="Newton P."/>
            <person name="Wuthiekanun V."/>
            <person name="Limmathurotsakul D."/>
            <person name="Brett P.J."/>
            <person name="Chantratita N."/>
            <person name="Dance D.A."/>
        </authorList>
    </citation>
    <scope>NUCLEOTIDE SEQUENCE</scope>
    <source>
        <strain evidence="1">SBXCC001</strain>
    </source>
</reference>
<name>A0AAW9CSC9_BURTH</name>
<evidence type="ECO:0000313" key="2">
    <source>
        <dbReference type="Proteomes" id="UP001272137"/>
    </source>
</evidence>
<proteinExistence type="predicted"/>
<organism evidence="1 2">
    <name type="scientific">Burkholderia thailandensis</name>
    <dbReference type="NCBI Taxonomy" id="57975"/>
    <lineage>
        <taxon>Bacteria</taxon>
        <taxon>Pseudomonadati</taxon>
        <taxon>Pseudomonadota</taxon>
        <taxon>Betaproteobacteria</taxon>
        <taxon>Burkholderiales</taxon>
        <taxon>Burkholderiaceae</taxon>
        <taxon>Burkholderia</taxon>
        <taxon>pseudomallei group</taxon>
    </lineage>
</organism>
<evidence type="ECO:0000313" key="1">
    <source>
        <dbReference type="EMBL" id="MDW9251539.1"/>
    </source>
</evidence>
<dbReference type="Proteomes" id="UP001272137">
    <property type="component" value="Unassembled WGS sequence"/>
</dbReference>
<sequence>MLHPGLQVTSDEGGRTRAHGVGGACLAIGAAASRCVDAVRSDRRVVRRLASVSAHAKAAVIQVIVQCRIFLSILT</sequence>
<dbReference type="AlphaFoldDB" id="A0AAW9CSC9"/>
<accession>A0AAW9CSC9</accession>
<dbReference type="EMBL" id="QXCT01000001">
    <property type="protein sequence ID" value="MDW9251539.1"/>
    <property type="molecule type" value="Genomic_DNA"/>
</dbReference>
<gene>
    <name evidence="1" type="ORF">C7S16_6152</name>
</gene>
<protein>
    <submittedName>
        <fullName evidence="1">Uncharacterized protein</fullName>
    </submittedName>
</protein>